<dbReference type="PANTHER" id="PTHR35862:SF1">
    <property type="entry name" value="FELS-2 PROPHAGE PROTEIN"/>
    <property type="match status" value="1"/>
</dbReference>
<protein>
    <submittedName>
        <fullName evidence="3">Baseplate assembly protein</fullName>
    </submittedName>
</protein>
<dbReference type="InterPro" id="IPR058531">
    <property type="entry name" value="Baseplate_J_M"/>
</dbReference>
<evidence type="ECO:0000259" key="2">
    <source>
        <dbReference type="Pfam" id="PF26079"/>
    </source>
</evidence>
<dbReference type="PIRSF" id="PIRSF020481">
    <property type="entry name" value="BAP"/>
    <property type="match status" value="1"/>
</dbReference>
<keyword evidence="4" id="KW-1185">Reference proteome</keyword>
<dbReference type="InterPro" id="IPR014507">
    <property type="entry name" value="Baseplate_assembly_J_pred"/>
</dbReference>
<dbReference type="EMBL" id="JGVP01000037">
    <property type="protein sequence ID" value="KFB87013.1"/>
    <property type="molecule type" value="Genomic_DNA"/>
</dbReference>
<proteinExistence type="predicted"/>
<sequence>MATIDLSLLPAPTVVDPLDYESLLADRKATLISLYPEEQREAIARTLTLESEPIVKLLQENAYRELILRQRINEAAQAVMLGYAGGSDLDQLGANFQVERLVVQQPDNRVTPPVAAIMESDSDFRVRIQQAFEGLSVAGSSGSYEYHGRSADGRVADVSATSPSPANVLISVLSREGDGTASAELVAIVDKALNDEDVRPVADRVTVRSATIVNYNIDALLYLYPGPEAEPIRRAAEAKLKSYISAQHRLGRDIRLSAIYAALHAEGVQRVELKSPQADIVLDKTQASYCASYLLTVGGSDE</sequence>
<dbReference type="Pfam" id="PF26078">
    <property type="entry name" value="Baseplate_J_M"/>
    <property type="match status" value="1"/>
</dbReference>
<accession>A0ABR4U4Q1</accession>
<gene>
    <name evidence="3" type="ORF">CR62_15770</name>
</gene>
<evidence type="ECO:0000259" key="1">
    <source>
        <dbReference type="Pfam" id="PF26078"/>
    </source>
</evidence>
<feature type="domain" description="Baseplate J-like C-terminal" evidence="2">
    <location>
        <begin position="215"/>
        <end position="286"/>
    </location>
</feature>
<dbReference type="PANTHER" id="PTHR35862">
    <property type="entry name" value="FELS-2 PROPHAGE PROTEIN"/>
    <property type="match status" value="1"/>
</dbReference>
<evidence type="ECO:0000313" key="4">
    <source>
        <dbReference type="Proteomes" id="UP000028721"/>
    </source>
</evidence>
<dbReference type="InterPro" id="IPR052726">
    <property type="entry name" value="Phage_Baseplate_Hub"/>
</dbReference>
<comment type="caution">
    <text evidence="3">The sequence shown here is derived from an EMBL/GenBank/DDBJ whole genome shotgun (WGS) entry which is preliminary data.</text>
</comment>
<feature type="domain" description="Baseplate J-like central" evidence="1">
    <location>
        <begin position="137"/>
        <end position="208"/>
    </location>
</feature>
<dbReference type="Proteomes" id="UP000028721">
    <property type="component" value="Unassembled WGS sequence"/>
</dbReference>
<dbReference type="InterPro" id="IPR058530">
    <property type="entry name" value="Baseplate_J-like_C"/>
</dbReference>
<reference evidence="3 4" key="1">
    <citation type="submission" date="2014-03" db="EMBL/GenBank/DDBJ databases">
        <title>Draft genome sequence of the Serratia grimesii strain a2.</title>
        <authorList>
            <person name="Toymentseva A."/>
            <person name="Kazakov S."/>
            <person name="Giliazeva A."/>
            <person name="Ismagilova R."/>
            <person name="Shah R."/>
            <person name="Sharipova M."/>
            <person name="Khaitlina S."/>
            <person name="Mardanova A."/>
        </authorList>
    </citation>
    <scope>NUCLEOTIDE SEQUENCE [LARGE SCALE GENOMIC DNA]</scope>
    <source>
        <strain evidence="3 4">A2</strain>
    </source>
</reference>
<dbReference type="Pfam" id="PF26079">
    <property type="entry name" value="Baseplate_J_C"/>
    <property type="match status" value="1"/>
</dbReference>
<evidence type="ECO:0000313" key="3">
    <source>
        <dbReference type="EMBL" id="KFB87013.1"/>
    </source>
</evidence>
<organism evidence="3 4">
    <name type="scientific">Serratia grimesii</name>
    <dbReference type="NCBI Taxonomy" id="82995"/>
    <lineage>
        <taxon>Bacteria</taxon>
        <taxon>Pseudomonadati</taxon>
        <taxon>Pseudomonadota</taxon>
        <taxon>Gammaproteobacteria</taxon>
        <taxon>Enterobacterales</taxon>
        <taxon>Yersiniaceae</taxon>
        <taxon>Serratia</taxon>
    </lineage>
</organism>
<name>A0ABR4U4Q1_9GAMM</name>